<comment type="caution">
    <text evidence="2">The sequence shown here is derived from an EMBL/GenBank/DDBJ whole genome shotgun (WGS) entry which is preliminary data.</text>
</comment>
<name>A0A2M8WVD4_9MICO</name>
<dbReference type="Gene3D" id="2.40.30.10">
    <property type="entry name" value="Translation factors"/>
    <property type="match status" value="1"/>
</dbReference>
<dbReference type="InterPro" id="IPR017927">
    <property type="entry name" value="FAD-bd_FR_type"/>
</dbReference>
<dbReference type="AlphaFoldDB" id="A0A2M8WVD4"/>
<feature type="domain" description="FAD-binding FR-type" evidence="1">
    <location>
        <begin position="12"/>
        <end position="144"/>
    </location>
</feature>
<dbReference type="InterPro" id="IPR039374">
    <property type="entry name" value="SIP_fam"/>
</dbReference>
<evidence type="ECO:0000313" key="2">
    <source>
        <dbReference type="EMBL" id="PJI94884.1"/>
    </source>
</evidence>
<dbReference type="InterPro" id="IPR013113">
    <property type="entry name" value="SIP_FAD-bd"/>
</dbReference>
<gene>
    <name evidence="2" type="ORF">CLV34_0732</name>
</gene>
<dbReference type="PANTHER" id="PTHR30157:SF0">
    <property type="entry name" value="NADPH-DEPENDENT FERRIC-CHELATE REDUCTASE"/>
    <property type="match status" value="1"/>
</dbReference>
<dbReference type="SUPFAM" id="SSF63380">
    <property type="entry name" value="Riboflavin synthase domain-like"/>
    <property type="match status" value="1"/>
</dbReference>
<reference evidence="2 3" key="1">
    <citation type="submission" date="2017-11" db="EMBL/GenBank/DDBJ databases">
        <title>Genomic Encyclopedia of Archaeal and Bacterial Type Strains, Phase II (KMG-II): From Individual Species to Whole Genera.</title>
        <authorList>
            <person name="Goeker M."/>
        </authorList>
    </citation>
    <scope>NUCLEOTIDE SEQUENCE [LARGE SCALE GENOMIC DNA]</scope>
    <source>
        <strain evidence="2 3">DSM 22413</strain>
    </source>
</reference>
<dbReference type="Gene3D" id="3.40.50.80">
    <property type="entry name" value="Nucleotide-binding domain of ferredoxin-NADP reductase (FNR) module"/>
    <property type="match status" value="1"/>
</dbReference>
<keyword evidence="3" id="KW-1185">Reference proteome</keyword>
<organism evidence="2 3">
    <name type="scientific">Luteimicrobium subarcticum</name>
    <dbReference type="NCBI Taxonomy" id="620910"/>
    <lineage>
        <taxon>Bacteria</taxon>
        <taxon>Bacillati</taxon>
        <taxon>Actinomycetota</taxon>
        <taxon>Actinomycetes</taxon>
        <taxon>Micrococcales</taxon>
        <taxon>Luteimicrobium</taxon>
    </lineage>
</organism>
<dbReference type="Pfam" id="PF04954">
    <property type="entry name" value="SIP"/>
    <property type="match status" value="1"/>
</dbReference>
<dbReference type="OrthoDB" id="9814826at2"/>
<proteinExistence type="predicted"/>
<dbReference type="PROSITE" id="PS51384">
    <property type="entry name" value="FAD_FR"/>
    <property type="match status" value="1"/>
</dbReference>
<sequence>MIPPRTLTRHALAVRRAAVVRRVRLAPTVVRLTLGGAGLAGFDAPGPDDHVKLFLPDPATGVLHAPTLVGGALQRSPDGVSISRDYTARARRGDGPTTEVDVDVVLHGTGTDPATGGPASVFAATAAEGTEVVVAGPRGSRDVPAGVSRVVLVADETALPAAARWCEQLPAGVVVTAILDLEDESVDAYVDTPGPDGGPSAFARASVERLYRVDGPGQVLEAVRSLGRPDDDEIVWAAGEATALVPVRRYLRRELGLPAEQAIVDGYWKRGVVNRDHHEPLDPSDPD</sequence>
<dbReference type="PANTHER" id="PTHR30157">
    <property type="entry name" value="FERRIC REDUCTASE, NADPH-DEPENDENT"/>
    <property type="match status" value="1"/>
</dbReference>
<dbReference type="Proteomes" id="UP000231586">
    <property type="component" value="Unassembled WGS sequence"/>
</dbReference>
<dbReference type="CDD" id="cd06193">
    <property type="entry name" value="siderophore_interacting"/>
    <property type="match status" value="1"/>
</dbReference>
<dbReference type="GO" id="GO:0016491">
    <property type="term" value="F:oxidoreductase activity"/>
    <property type="evidence" value="ECO:0007669"/>
    <property type="project" value="InterPro"/>
</dbReference>
<protein>
    <submittedName>
        <fullName evidence="2">NADPH-dependent ferric siderophore reductase</fullName>
    </submittedName>
</protein>
<evidence type="ECO:0000313" key="3">
    <source>
        <dbReference type="Proteomes" id="UP000231586"/>
    </source>
</evidence>
<dbReference type="InterPro" id="IPR017938">
    <property type="entry name" value="Riboflavin_synthase-like_b-brl"/>
</dbReference>
<accession>A0A2M8WVD4</accession>
<dbReference type="RefSeq" id="WP_100348829.1">
    <property type="nucleotide sequence ID" value="NZ_PGTZ01000006.1"/>
</dbReference>
<dbReference type="InterPro" id="IPR007037">
    <property type="entry name" value="SIP_rossman_dom"/>
</dbReference>
<dbReference type="EMBL" id="PGTZ01000006">
    <property type="protein sequence ID" value="PJI94884.1"/>
    <property type="molecule type" value="Genomic_DNA"/>
</dbReference>
<dbReference type="InterPro" id="IPR039261">
    <property type="entry name" value="FNR_nucleotide-bd"/>
</dbReference>
<evidence type="ECO:0000259" key="1">
    <source>
        <dbReference type="PROSITE" id="PS51384"/>
    </source>
</evidence>
<dbReference type="Pfam" id="PF08021">
    <property type="entry name" value="FAD_binding_9"/>
    <property type="match status" value="1"/>
</dbReference>